<proteinExistence type="predicted"/>
<evidence type="ECO:0000313" key="1">
    <source>
        <dbReference type="EMBL" id="SFC73802.1"/>
    </source>
</evidence>
<dbReference type="EMBL" id="FOKQ01000019">
    <property type="protein sequence ID" value="SFC73802.1"/>
    <property type="molecule type" value="Genomic_DNA"/>
</dbReference>
<reference evidence="1 2" key="1">
    <citation type="submission" date="2016-10" db="EMBL/GenBank/DDBJ databases">
        <authorList>
            <person name="de Groot N.N."/>
        </authorList>
    </citation>
    <scope>NUCLEOTIDE SEQUENCE [LARGE SCALE GENOMIC DNA]</scope>
    <source>
        <strain evidence="1 2">AR67</strain>
    </source>
</reference>
<dbReference type="PROSITE" id="PS51257">
    <property type="entry name" value="PROKAR_LIPOPROTEIN"/>
    <property type="match status" value="1"/>
</dbReference>
<dbReference type="AlphaFoldDB" id="A0A1I1LML0"/>
<dbReference type="RefSeq" id="WP_074961919.1">
    <property type="nucleotide sequence ID" value="NZ_FOKQ01000019.1"/>
</dbReference>
<evidence type="ECO:0000313" key="2">
    <source>
        <dbReference type="Proteomes" id="UP000182192"/>
    </source>
</evidence>
<protein>
    <submittedName>
        <fullName evidence="1">Uncharacterized protein</fullName>
    </submittedName>
</protein>
<name>A0A1I1LML0_RUMAL</name>
<organism evidence="1 2">
    <name type="scientific">Ruminococcus albus</name>
    <dbReference type="NCBI Taxonomy" id="1264"/>
    <lineage>
        <taxon>Bacteria</taxon>
        <taxon>Bacillati</taxon>
        <taxon>Bacillota</taxon>
        <taxon>Clostridia</taxon>
        <taxon>Eubacteriales</taxon>
        <taxon>Oscillospiraceae</taxon>
        <taxon>Ruminococcus</taxon>
    </lineage>
</organism>
<sequence length="242" mass="26807">MRRVFIYLTAVVICLALSGCEKNSSDENVSSAIGDSDTVTMETADSYEDSLTKAFTEKLEGEKFTIDVTVTIDYENEEIGEDRMSRVLEVNGENRHLVVGLESGDIEFYQTEGKTWVVYPEKKEIKPLNSNGFFGANNAETVLENVLENVPESGDFVSAEKISDGNIREIFDIDGIRTVFTYDEKTGGLTDIEYETDSILGDNKAVIKVAVNSFAEDCGEIKLPEGYTMTEWYGSAVSQTGR</sequence>
<dbReference type="OrthoDB" id="1818571at2"/>
<dbReference type="Proteomes" id="UP000182192">
    <property type="component" value="Unassembled WGS sequence"/>
</dbReference>
<accession>A0A1I1LML0</accession>
<gene>
    <name evidence="1" type="ORF">SAMN02910406_02288</name>
</gene>